<evidence type="ECO:0000313" key="1">
    <source>
        <dbReference type="EMBL" id="MDJ1183552.1"/>
    </source>
</evidence>
<dbReference type="RefSeq" id="WP_283758206.1">
    <property type="nucleotide sequence ID" value="NZ_JAQOSQ010000008.1"/>
</dbReference>
<dbReference type="EMBL" id="JAQOSQ010000008">
    <property type="protein sequence ID" value="MDJ1183552.1"/>
    <property type="molecule type" value="Genomic_DNA"/>
</dbReference>
<keyword evidence="2" id="KW-1185">Reference proteome</keyword>
<sequence length="243" mass="27874">MNTTQQSTTHHSPQLHQAERIEVAMRYQFNEKDRLWQVIKSGRALMEGKELDESGDRLLFLGEAVLQTIAADCCYEQPEPWIEFLQMPVLGQLADQLAIKNWIQLRGEQLADDRLIHLGQFMQVLAGSIYLDCNFYQVRDWFLGQVIGIDNPLIPKERSLSGEPYRDLPALGQSVVNLIATDYISAQFPGVPKEVLANIREGCKEKMLNFPKITDKYLGKNYIKGKYDFVRNQLVCLIQKAKK</sequence>
<name>A0ABT7BWH2_9CYAN</name>
<evidence type="ECO:0000313" key="2">
    <source>
        <dbReference type="Proteomes" id="UP001232992"/>
    </source>
</evidence>
<accession>A0ABT7BWH2</accession>
<evidence type="ECO:0008006" key="3">
    <source>
        <dbReference type="Google" id="ProtNLM"/>
    </source>
</evidence>
<comment type="caution">
    <text evidence="1">The sequence shown here is derived from an EMBL/GenBank/DDBJ whole genome shotgun (WGS) entry which is preliminary data.</text>
</comment>
<dbReference type="Gene3D" id="1.10.1520.10">
    <property type="entry name" value="Ribonuclease III domain"/>
    <property type="match status" value="1"/>
</dbReference>
<organism evidence="1 2">
    <name type="scientific">Roseofilum casamattae BLCC-M143</name>
    <dbReference type="NCBI Taxonomy" id="3022442"/>
    <lineage>
        <taxon>Bacteria</taxon>
        <taxon>Bacillati</taxon>
        <taxon>Cyanobacteriota</taxon>
        <taxon>Cyanophyceae</taxon>
        <taxon>Desertifilales</taxon>
        <taxon>Desertifilaceae</taxon>
        <taxon>Roseofilum</taxon>
        <taxon>Roseofilum casamattae</taxon>
    </lineage>
</organism>
<protein>
    <recommendedName>
        <fullName evidence="3">RNase III domain-containing protein</fullName>
    </recommendedName>
</protein>
<dbReference type="Proteomes" id="UP001232992">
    <property type="component" value="Unassembled WGS sequence"/>
</dbReference>
<dbReference type="SUPFAM" id="SSF69065">
    <property type="entry name" value="RNase III domain-like"/>
    <property type="match status" value="1"/>
</dbReference>
<reference evidence="1 2" key="1">
    <citation type="submission" date="2023-01" db="EMBL/GenBank/DDBJ databases">
        <title>Novel diversity within Roseofilum (Cyanobacteria; Desertifilaceae) from marine benthic mats with descriptions of four novel species.</title>
        <authorList>
            <person name="Wang Y."/>
            <person name="Berthold D.E."/>
            <person name="Hu J."/>
            <person name="Lefler F.W."/>
            <person name="Laughinghouse H.D. IV."/>
        </authorList>
    </citation>
    <scope>NUCLEOTIDE SEQUENCE [LARGE SCALE GENOMIC DNA]</scope>
    <source>
        <strain evidence="1 2">BLCC-M143</strain>
    </source>
</reference>
<gene>
    <name evidence="1" type="ORF">PMH09_10110</name>
</gene>
<proteinExistence type="predicted"/>
<dbReference type="InterPro" id="IPR036389">
    <property type="entry name" value="RNase_III_sf"/>
</dbReference>